<feature type="non-terminal residue" evidence="2">
    <location>
        <position position="1"/>
    </location>
</feature>
<dbReference type="Proteomes" id="UP000054549">
    <property type="component" value="Unassembled WGS sequence"/>
</dbReference>
<keyword evidence="3" id="KW-1185">Reference proteome</keyword>
<evidence type="ECO:0000313" key="3">
    <source>
        <dbReference type="Proteomes" id="UP000054549"/>
    </source>
</evidence>
<feature type="compositionally biased region" description="Basic and acidic residues" evidence="1">
    <location>
        <begin position="1"/>
        <end position="11"/>
    </location>
</feature>
<name>A0A0C2WFS5_AMAMK</name>
<proteinExistence type="predicted"/>
<reference evidence="2 3" key="1">
    <citation type="submission" date="2014-04" db="EMBL/GenBank/DDBJ databases">
        <title>Evolutionary Origins and Diversification of the Mycorrhizal Mutualists.</title>
        <authorList>
            <consortium name="DOE Joint Genome Institute"/>
            <consortium name="Mycorrhizal Genomics Consortium"/>
            <person name="Kohler A."/>
            <person name="Kuo A."/>
            <person name="Nagy L.G."/>
            <person name="Floudas D."/>
            <person name="Copeland A."/>
            <person name="Barry K.W."/>
            <person name="Cichocki N."/>
            <person name="Veneault-Fourrey C."/>
            <person name="LaButti K."/>
            <person name="Lindquist E.A."/>
            <person name="Lipzen A."/>
            <person name="Lundell T."/>
            <person name="Morin E."/>
            <person name="Murat C."/>
            <person name="Riley R."/>
            <person name="Ohm R."/>
            <person name="Sun H."/>
            <person name="Tunlid A."/>
            <person name="Henrissat B."/>
            <person name="Grigoriev I.V."/>
            <person name="Hibbett D.S."/>
            <person name="Martin F."/>
        </authorList>
    </citation>
    <scope>NUCLEOTIDE SEQUENCE [LARGE SCALE GENOMIC DNA]</scope>
    <source>
        <strain evidence="2 3">Koide BX008</strain>
    </source>
</reference>
<accession>A0A0C2WFS5</accession>
<dbReference type="InParanoid" id="A0A0C2WFS5"/>
<dbReference type="EMBL" id="KN818592">
    <property type="protein sequence ID" value="KIL54958.1"/>
    <property type="molecule type" value="Genomic_DNA"/>
</dbReference>
<sequence>SGGDDGGEKEGPVIAADDGNAAEVNEGVSDSRDPGNRRRRAGRRSRLLHCGLGRQCRR</sequence>
<feature type="region of interest" description="Disordered" evidence="1">
    <location>
        <begin position="1"/>
        <end position="46"/>
    </location>
</feature>
<feature type="compositionally biased region" description="Basic residues" evidence="1">
    <location>
        <begin position="37"/>
        <end position="46"/>
    </location>
</feature>
<organism evidence="2 3">
    <name type="scientific">Amanita muscaria (strain Koide BX008)</name>
    <dbReference type="NCBI Taxonomy" id="946122"/>
    <lineage>
        <taxon>Eukaryota</taxon>
        <taxon>Fungi</taxon>
        <taxon>Dikarya</taxon>
        <taxon>Basidiomycota</taxon>
        <taxon>Agaricomycotina</taxon>
        <taxon>Agaricomycetes</taxon>
        <taxon>Agaricomycetidae</taxon>
        <taxon>Agaricales</taxon>
        <taxon>Pluteineae</taxon>
        <taxon>Amanitaceae</taxon>
        <taxon>Amanita</taxon>
    </lineage>
</organism>
<evidence type="ECO:0000313" key="2">
    <source>
        <dbReference type="EMBL" id="KIL54958.1"/>
    </source>
</evidence>
<dbReference type="HOGENOM" id="CLU_2984378_0_0_1"/>
<evidence type="ECO:0000256" key="1">
    <source>
        <dbReference type="SAM" id="MobiDB-lite"/>
    </source>
</evidence>
<protein>
    <submittedName>
        <fullName evidence="2">Uncharacterized protein</fullName>
    </submittedName>
</protein>
<gene>
    <name evidence="2" type="ORF">M378DRAFT_113888</name>
</gene>
<dbReference type="AlphaFoldDB" id="A0A0C2WFS5"/>